<feature type="chain" id="PRO_5035461865" evidence="2">
    <location>
        <begin position="20"/>
        <end position="188"/>
    </location>
</feature>
<dbReference type="OrthoDB" id="10491511at2759"/>
<feature type="coiled-coil region" evidence="1">
    <location>
        <begin position="65"/>
        <end position="92"/>
    </location>
</feature>
<name>A0A8J9YK91_BRALA</name>
<dbReference type="EMBL" id="OV696686">
    <property type="protein sequence ID" value="CAH1233455.1"/>
    <property type="molecule type" value="Genomic_DNA"/>
</dbReference>
<keyword evidence="1" id="KW-0175">Coiled coil</keyword>
<evidence type="ECO:0000313" key="3">
    <source>
        <dbReference type="EMBL" id="CAH1233455.1"/>
    </source>
</evidence>
<keyword evidence="4" id="KW-1185">Reference proteome</keyword>
<evidence type="ECO:0000256" key="2">
    <source>
        <dbReference type="SAM" id="SignalP"/>
    </source>
</evidence>
<dbReference type="Proteomes" id="UP000838412">
    <property type="component" value="Chromosome 1"/>
</dbReference>
<evidence type="ECO:0000313" key="4">
    <source>
        <dbReference type="Proteomes" id="UP000838412"/>
    </source>
</evidence>
<sequence>MGNLVVFTLLALLQQGASANVKNLPEIVQHETAIGENEVAGQITVHCPAQPSQALDHLLLYLNAQDSLAGQLEQLKNRIDSLDGQLQRVVKQELAELKRSIFIQFQAEGDLKATVEALQTTFSSQDNIIQQQAAALLQLQGTLQQLETTNQQQANSLQQQETTIRQQANLLQQLNATIQQQVGALQQQ</sequence>
<dbReference type="AlphaFoldDB" id="A0A8J9YK91"/>
<feature type="signal peptide" evidence="2">
    <location>
        <begin position="1"/>
        <end position="19"/>
    </location>
</feature>
<protein>
    <submittedName>
        <fullName evidence="3">Hypp746 protein</fullName>
    </submittedName>
</protein>
<feature type="coiled-coil region" evidence="1">
    <location>
        <begin position="129"/>
        <end position="177"/>
    </location>
</feature>
<evidence type="ECO:0000256" key="1">
    <source>
        <dbReference type="SAM" id="Coils"/>
    </source>
</evidence>
<keyword evidence="2" id="KW-0732">Signal</keyword>
<organism evidence="3 4">
    <name type="scientific">Branchiostoma lanceolatum</name>
    <name type="common">Common lancelet</name>
    <name type="synonym">Amphioxus lanceolatum</name>
    <dbReference type="NCBI Taxonomy" id="7740"/>
    <lineage>
        <taxon>Eukaryota</taxon>
        <taxon>Metazoa</taxon>
        <taxon>Chordata</taxon>
        <taxon>Cephalochordata</taxon>
        <taxon>Leptocardii</taxon>
        <taxon>Amphioxiformes</taxon>
        <taxon>Branchiostomatidae</taxon>
        <taxon>Branchiostoma</taxon>
    </lineage>
</organism>
<gene>
    <name evidence="3" type="primary">Hypp746</name>
    <name evidence="3" type="ORF">BLAG_LOCUS2216</name>
</gene>
<reference evidence="3" key="1">
    <citation type="submission" date="2022-01" db="EMBL/GenBank/DDBJ databases">
        <authorList>
            <person name="Braso-Vives M."/>
        </authorList>
    </citation>
    <scope>NUCLEOTIDE SEQUENCE</scope>
</reference>
<proteinExistence type="predicted"/>
<accession>A0A8J9YK91</accession>